<dbReference type="AlphaFoldDB" id="A0A143PNJ8"/>
<gene>
    <name evidence="1" type="ORF">LuPra_02997</name>
</gene>
<accession>A0A143PNJ8</accession>
<evidence type="ECO:0000313" key="1">
    <source>
        <dbReference type="EMBL" id="AMY09773.1"/>
    </source>
</evidence>
<keyword evidence="2" id="KW-1185">Reference proteome</keyword>
<dbReference type="Proteomes" id="UP000076079">
    <property type="component" value="Chromosome"/>
</dbReference>
<protein>
    <recommendedName>
        <fullName evidence="3">ABC transporter ATPase</fullName>
    </recommendedName>
</protein>
<evidence type="ECO:0000313" key="2">
    <source>
        <dbReference type="Proteomes" id="UP000076079"/>
    </source>
</evidence>
<organism evidence="1 2">
    <name type="scientific">Luteitalea pratensis</name>
    <dbReference type="NCBI Taxonomy" id="1855912"/>
    <lineage>
        <taxon>Bacteria</taxon>
        <taxon>Pseudomonadati</taxon>
        <taxon>Acidobacteriota</taxon>
        <taxon>Vicinamibacteria</taxon>
        <taxon>Vicinamibacterales</taxon>
        <taxon>Vicinamibacteraceae</taxon>
        <taxon>Luteitalea</taxon>
    </lineage>
</organism>
<dbReference type="OrthoDB" id="978691at2"/>
<sequence length="163" mass="17736">MPRQPFDRLPDSARLWVFAASRPLEVAERDALLGAVDAFLDQWNAHRVALDCARDLRYDQFLIVGVDQEAAGVSGCSVDALVRTMKGLGQQLGVDLVDHASVFFREGGSIRRATRDDFGQAATSGAVTPETCVFDNTVQTVGALRAGAWEAPAARTWHGRAFF</sequence>
<reference evidence="2" key="2">
    <citation type="submission" date="2016-04" db="EMBL/GenBank/DDBJ databases">
        <title>First Complete Genome Sequence of a Subdivision 6 Acidobacterium.</title>
        <authorList>
            <person name="Huang S."/>
            <person name="Vieira S."/>
            <person name="Bunk B."/>
            <person name="Riedel T."/>
            <person name="Sproeer C."/>
            <person name="Overmann J."/>
        </authorList>
    </citation>
    <scope>NUCLEOTIDE SEQUENCE [LARGE SCALE GENOMIC DNA]</scope>
    <source>
        <strain evidence="2">DSM 100886 HEG_-6_39</strain>
    </source>
</reference>
<dbReference type="RefSeq" id="WP_157899213.1">
    <property type="nucleotide sequence ID" value="NZ_CP015136.1"/>
</dbReference>
<reference evidence="1 2" key="1">
    <citation type="journal article" date="2016" name="Genome Announc.">
        <title>First Complete Genome Sequence of a Subdivision 6 Acidobacterium Strain.</title>
        <authorList>
            <person name="Huang S."/>
            <person name="Vieira S."/>
            <person name="Bunk B."/>
            <person name="Riedel T."/>
            <person name="Sproer C."/>
            <person name="Overmann J."/>
        </authorList>
    </citation>
    <scope>NUCLEOTIDE SEQUENCE [LARGE SCALE GENOMIC DNA]</scope>
    <source>
        <strain evidence="2">DSM 100886 HEG_-6_39</strain>
    </source>
</reference>
<dbReference type="STRING" id="1855912.LuPra_02997"/>
<name>A0A143PNJ8_LUTPR</name>
<dbReference type="EMBL" id="CP015136">
    <property type="protein sequence ID" value="AMY09773.1"/>
    <property type="molecule type" value="Genomic_DNA"/>
</dbReference>
<proteinExistence type="predicted"/>
<dbReference type="KEGG" id="abac:LuPra_02997"/>
<evidence type="ECO:0008006" key="3">
    <source>
        <dbReference type="Google" id="ProtNLM"/>
    </source>
</evidence>